<evidence type="ECO:0000256" key="1">
    <source>
        <dbReference type="SAM" id="Phobius"/>
    </source>
</evidence>
<dbReference type="InterPro" id="IPR047928">
    <property type="entry name" value="Perm_prefix_1"/>
</dbReference>
<dbReference type="STRING" id="1548547.BA177_09155"/>
<organism evidence="2 3">
    <name type="scientific">Woeseia oceani</name>
    <dbReference type="NCBI Taxonomy" id="1548547"/>
    <lineage>
        <taxon>Bacteria</taxon>
        <taxon>Pseudomonadati</taxon>
        <taxon>Pseudomonadota</taxon>
        <taxon>Gammaproteobacteria</taxon>
        <taxon>Woeseiales</taxon>
        <taxon>Woeseiaceae</taxon>
        <taxon>Woeseia</taxon>
    </lineage>
</organism>
<reference evidence="2 3" key="1">
    <citation type="submission" date="2016-06" db="EMBL/GenBank/DDBJ databases">
        <title>Complete genome sequence of a deep-branching marine Gamma Proteobacterium Woeseia oceani type strain XK5.</title>
        <authorList>
            <person name="Mu D."/>
            <person name="Du Z."/>
        </authorList>
    </citation>
    <scope>NUCLEOTIDE SEQUENCE [LARGE SCALE GENOMIC DNA]</scope>
    <source>
        <strain evidence="2 3">XK5</strain>
    </source>
</reference>
<dbReference type="AlphaFoldDB" id="A0A193LFN7"/>
<evidence type="ECO:0000313" key="2">
    <source>
        <dbReference type="EMBL" id="ANO51345.1"/>
    </source>
</evidence>
<dbReference type="EMBL" id="CP016268">
    <property type="protein sequence ID" value="ANO51345.1"/>
    <property type="molecule type" value="Genomic_DNA"/>
</dbReference>
<keyword evidence="1" id="KW-1133">Transmembrane helix</keyword>
<keyword evidence="1" id="KW-0472">Membrane</keyword>
<accession>A0A193LFN7</accession>
<gene>
    <name evidence="2" type="ORF">BA177_09155</name>
</gene>
<proteinExistence type="predicted"/>
<keyword evidence="1" id="KW-0812">Transmembrane</keyword>
<keyword evidence="3" id="KW-1185">Reference proteome</keyword>
<dbReference type="NCBIfam" id="NF038403">
    <property type="entry name" value="perm_prefix_1"/>
    <property type="match status" value="1"/>
</dbReference>
<evidence type="ECO:0000313" key="3">
    <source>
        <dbReference type="Proteomes" id="UP000092695"/>
    </source>
</evidence>
<sequence>MQFWRAALMHDPDFQRLSVQLQAAGIGRRHAERSVAELKDHYADLVEDLQSRGLDAVAARAEASRQLGDLSVLGQLFAKAPKLRAWPYRYPALARCLLPVACLAVLPVTPVIAGWQHASVVMRWAFAMLASAAFTAILLGFLQLSIQLS</sequence>
<feature type="transmembrane region" description="Helical" evidence="1">
    <location>
        <begin position="92"/>
        <end position="115"/>
    </location>
</feature>
<dbReference type="Proteomes" id="UP000092695">
    <property type="component" value="Chromosome"/>
</dbReference>
<feature type="transmembrane region" description="Helical" evidence="1">
    <location>
        <begin position="121"/>
        <end position="142"/>
    </location>
</feature>
<dbReference type="KEGG" id="woc:BA177_09155"/>
<name>A0A193LFN7_9GAMM</name>
<protein>
    <submittedName>
        <fullName evidence="2">Uncharacterized protein</fullName>
    </submittedName>
</protein>